<evidence type="ECO:0000313" key="3">
    <source>
        <dbReference type="Proteomes" id="UP000324222"/>
    </source>
</evidence>
<reference evidence="2 3" key="1">
    <citation type="submission" date="2019-05" db="EMBL/GenBank/DDBJ databases">
        <title>Another draft genome of Portunus trituberculatus and its Hox gene families provides insights of decapod evolution.</title>
        <authorList>
            <person name="Jeong J.-H."/>
            <person name="Song I."/>
            <person name="Kim S."/>
            <person name="Choi T."/>
            <person name="Kim D."/>
            <person name="Ryu S."/>
            <person name="Kim W."/>
        </authorList>
    </citation>
    <scope>NUCLEOTIDE SEQUENCE [LARGE SCALE GENOMIC DNA]</scope>
    <source>
        <tissue evidence="2">Muscle</tissue>
    </source>
</reference>
<accession>A0A5B7EDB9</accession>
<dbReference type="EMBL" id="VSRR010002413">
    <property type="protein sequence ID" value="MPC31327.1"/>
    <property type="molecule type" value="Genomic_DNA"/>
</dbReference>
<feature type="region of interest" description="Disordered" evidence="1">
    <location>
        <begin position="1"/>
        <end position="42"/>
    </location>
</feature>
<gene>
    <name evidence="2" type="ORF">E2C01_024613</name>
</gene>
<dbReference type="Proteomes" id="UP000324222">
    <property type="component" value="Unassembled WGS sequence"/>
</dbReference>
<comment type="caution">
    <text evidence="2">The sequence shown here is derived from an EMBL/GenBank/DDBJ whole genome shotgun (WGS) entry which is preliminary data.</text>
</comment>
<sequence>MNDEARITETAQKTKNNRISNAESTDKRIPYTPTRSPPAGIPWKIETVQPRVVSVLTIKFTYNANSTAAPAGPRATPGAPRHAMEIRYDRRSSMEGELYQNKLRESS</sequence>
<keyword evidence="3" id="KW-1185">Reference proteome</keyword>
<name>A0A5B7EDB9_PORTR</name>
<dbReference type="AlphaFoldDB" id="A0A5B7EDB9"/>
<evidence type="ECO:0000313" key="2">
    <source>
        <dbReference type="EMBL" id="MPC31327.1"/>
    </source>
</evidence>
<feature type="compositionally biased region" description="Polar residues" evidence="1">
    <location>
        <begin position="9"/>
        <end position="23"/>
    </location>
</feature>
<evidence type="ECO:0000256" key="1">
    <source>
        <dbReference type="SAM" id="MobiDB-lite"/>
    </source>
</evidence>
<proteinExistence type="predicted"/>
<organism evidence="2 3">
    <name type="scientific">Portunus trituberculatus</name>
    <name type="common">Swimming crab</name>
    <name type="synonym">Neptunus trituberculatus</name>
    <dbReference type="NCBI Taxonomy" id="210409"/>
    <lineage>
        <taxon>Eukaryota</taxon>
        <taxon>Metazoa</taxon>
        <taxon>Ecdysozoa</taxon>
        <taxon>Arthropoda</taxon>
        <taxon>Crustacea</taxon>
        <taxon>Multicrustacea</taxon>
        <taxon>Malacostraca</taxon>
        <taxon>Eumalacostraca</taxon>
        <taxon>Eucarida</taxon>
        <taxon>Decapoda</taxon>
        <taxon>Pleocyemata</taxon>
        <taxon>Brachyura</taxon>
        <taxon>Eubrachyura</taxon>
        <taxon>Portunoidea</taxon>
        <taxon>Portunidae</taxon>
        <taxon>Portuninae</taxon>
        <taxon>Portunus</taxon>
    </lineage>
</organism>
<protein>
    <submittedName>
        <fullName evidence="2">Uncharacterized protein</fullName>
    </submittedName>
</protein>